<sequence length="847" mass="88404">MAASVAHISQADNGCGFEVLAALAEALRAFPKTSERPLIAMIDTGVLPALVNVVRTFTSTLGEPPSQQQACQQAPHSSSSPVPRILPSPKGTTPKSLNVSTPDGSSCCCSRAVHAVDAKPAHGCNSTIRISGGSGGSGSSGDHSSDTAAIKGLPGQATDRHHPSADSARNAVTVLEHLLVTPLMPPRLLPSAVVTAAATAIASEENFHAGGAVNPPTATFDAGYTKTPGPHVVARAAAQAMEANAMEALLPLLRLPSTKGDSASWRALRVLLVLERFSAKEKTERTEEVPSSSGVLVDDGMSGSTGAGKGGAATLSRLGALFAASPALIPELLQSVAALLAVSGALTEDSSGTLLVVLAELLSHGSLQVDQVQKHAPALVEAATGILTGTNPGSSWSALLPCALERNSQRTHGSVRYSAQLEVAAALLAKELLGWALAREEMEGEEEGEDWRGGEKEGSGGWRRGLQVTPLAAALVQRCLDRPGAFKALGEAGMSCLTLGLQLAPPSELWTGKLGRDIPRMVRKVKSMLEHHKYISVWQLALVVAVSTAAGSKLLLHSPATVATVDSTSAAHLLQQQLQCVDKQPSAFQETQPGEQLQQQQQAGEISPQEAAQEFITYLMTCMATVKLSKLSPFERLAIVAGALNAAVACIAPQRLTLHSRSDSARAGNPVVLHRHQELLLPSLAKMQLMLLSPLPQPQPQPQPSPPQPSQLAAQVEGLEEEEKEREAAAARAAAKRSAMDPRAVVYQQPLLRAMSETLERLNCLLAIAIEAGEEDTRQGRARGVRTDAADGVDGSSIRDADSDQDINGSFHGVNVHELAPILAAALRVAANAAAVIREGFCAGCTS</sequence>
<feature type="compositionally biased region" description="Pro residues" evidence="1">
    <location>
        <begin position="695"/>
        <end position="709"/>
    </location>
</feature>
<feature type="region of interest" description="Disordered" evidence="1">
    <location>
        <begin position="132"/>
        <end position="164"/>
    </location>
</feature>
<feature type="compositionally biased region" description="Polar residues" evidence="1">
    <location>
        <begin position="90"/>
        <end position="99"/>
    </location>
</feature>
<dbReference type="Proteomes" id="UP000747399">
    <property type="component" value="Unassembled WGS sequence"/>
</dbReference>
<feature type="region of interest" description="Disordered" evidence="1">
    <location>
        <begin position="694"/>
        <end position="735"/>
    </location>
</feature>
<comment type="caution">
    <text evidence="2">The sequence shown here is derived from an EMBL/GenBank/DDBJ whole genome shotgun (WGS) entry which is preliminary data.</text>
</comment>
<feature type="compositionally biased region" description="Low complexity" evidence="1">
    <location>
        <begin position="64"/>
        <end position="81"/>
    </location>
</feature>
<feature type="region of interest" description="Disordered" evidence="1">
    <location>
        <begin position="444"/>
        <end position="463"/>
    </location>
</feature>
<feature type="compositionally biased region" description="Basic and acidic residues" evidence="1">
    <location>
        <begin position="779"/>
        <end position="789"/>
    </location>
</feature>
<protein>
    <submittedName>
        <fullName evidence="2">Uncharacterized protein</fullName>
    </submittedName>
</protein>
<dbReference type="EMBL" id="BNCO01000129">
    <property type="protein sequence ID" value="GIL68796.1"/>
    <property type="molecule type" value="Genomic_DNA"/>
</dbReference>
<reference evidence="2" key="1">
    <citation type="journal article" date="2021" name="Proc. Natl. Acad. Sci. U.S.A.">
        <title>Three genomes in the algal genus Volvox reveal the fate of a haploid sex-determining region after a transition to homothallism.</title>
        <authorList>
            <person name="Yamamoto K."/>
            <person name="Hamaji T."/>
            <person name="Kawai-Toyooka H."/>
            <person name="Matsuzaki R."/>
            <person name="Takahashi F."/>
            <person name="Nishimura Y."/>
            <person name="Kawachi M."/>
            <person name="Noguchi H."/>
            <person name="Minakuchi Y."/>
            <person name="Umen J.G."/>
            <person name="Toyoda A."/>
            <person name="Nozaki H."/>
        </authorList>
    </citation>
    <scope>NUCLEOTIDE SEQUENCE</scope>
    <source>
        <strain evidence="2">NIES-3780</strain>
    </source>
</reference>
<feature type="region of interest" description="Disordered" evidence="1">
    <location>
        <begin position="779"/>
        <end position="800"/>
    </location>
</feature>
<feature type="region of interest" description="Disordered" evidence="1">
    <location>
        <begin position="61"/>
        <end position="99"/>
    </location>
</feature>
<proteinExistence type="predicted"/>
<accession>A0A8J4BVE6</accession>
<name>A0A8J4BVE6_9CHLO</name>
<evidence type="ECO:0000256" key="1">
    <source>
        <dbReference type="SAM" id="MobiDB-lite"/>
    </source>
</evidence>
<evidence type="ECO:0000313" key="3">
    <source>
        <dbReference type="Proteomes" id="UP000747399"/>
    </source>
</evidence>
<gene>
    <name evidence="2" type="ORF">Vafri_22032</name>
</gene>
<dbReference type="AlphaFoldDB" id="A0A8J4BVE6"/>
<organism evidence="2 3">
    <name type="scientific">Volvox africanus</name>
    <dbReference type="NCBI Taxonomy" id="51714"/>
    <lineage>
        <taxon>Eukaryota</taxon>
        <taxon>Viridiplantae</taxon>
        <taxon>Chlorophyta</taxon>
        <taxon>core chlorophytes</taxon>
        <taxon>Chlorophyceae</taxon>
        <taxon>CS clade</taxon>
        <taxon>Chlamydomonadales</taxon>
        <taxon>Volvocaceae</taxon>
        <taxon>Volvox</taxon>
    </lineage>
</organism>
<evidence type="ECO:0000313" key="2">
    <source>
        <dbReference type="EMBL" id="GIL68796.1"/>
    </source>
</evidence>
<keyword evidence="3" id="KW-1185">Reference proteome</keyword>